<dbReference type="PANTHER" id="PTHR47799:SF1">
    <property type="entry name" value="OMEGA-AMIDASE YAFV"/>
    <property type="match status" value="1"/>
</dbReference>
<dbReference type="AlphaFoldDB" id="A0AAW9RKN2"/>
<dbReference type="RefSeq" id="WP_354695500.1">
    <property type="nucleotide sequence ID" value="NZ_JAZHOG010000007.1"/>
</dbReference>
<accession>A0AAW9RKN2</accession>
<evidence type="ECO:0000256" key="2">
    <source>
        <dbReference type="ARBA" id="ARBA00022801"/>
    </source>
</evidence>
<dbReference type="EC" id="3.5.1.3" evidence="3"/>
<dbReference type="Proteomes" id="UP001359886">
    <property type="component" value="Unassembled WGS sequence"/>
</dbReference>
<keyword evidence="2 7" id="KW-0378">Hydrolase</keyword>
<comment type="catalytic activity">
    <reaction evidence="4">
        <text>a monoamide of a dicarboxylate + H2O = a dicarboxylate + NH4(+)</text>
        <dbReference type="Rhea" id="RHEA:11716"/>
        <dbReference type="ChEBI" id="CHEBI:15377"/>
        <dbReference type="ChEBI" id="CHEBI:28938"/>
        <dbReference type="ChEBI" id="CHEBI:28965"/>
        <dbReference type="ChEBI" id="CHEBI:77450"/>
        <dbReference type="EC" id="3.5.1.3"/>
    </reaction>
</comment>
<feature type="domain" description="CN hydrolase" evidence="6">
    <location>
        <begin position="17"/>
        <end position="248"/>
    </location>
</feature>
<protein>
    <recommendedName>
        <fullName evidence="5">Omega-amidase YafV</fullName>
        <ecNumber evidence="3">3.5.1.3</ecNumber>
    </recommendedName>
</protein>
<reference evidence="7 8" key="1">
    <citation type="submission" date="2024-02" db="EMBL/GenBank/DDBJ databases">
        <title>A novel Wenzhouxiangellaceae bacterium, isolated from coastal sediments.</title>
        <authorList>
            <person name="Du Z.-J."/>
            <person name="Ye Y.-Q."/>
            <person name="Zhang X.-Y."/>
        </authorList>
    </citation>
    <scope>NUCLEOTIDE SEQUENCE [LARGE SCALE GENOMIC DNA]</scope>
    <source>
        <strain evidence="7 8">CH-27</strain>
    </source>
</reference>
<dbReference type="InterPro" id="IPR003010">
    <property type="entry name" value="C-N_Hydrolase"/>
</dbReference>
<dbReference type="InterPro" id="IPR052737">
    <property type="entry name" value="Omega-amidase_YafV"/>
</dbReference>
<dbReference type="InterPro" id="IPR036526">
    <property type="entry name" value="C-N_Hydrolase_sf"/>
</dbReference>
<dbReference type="GO" id="GO:0050152">
    <property type="term" value="F:omega-amidase activity"/>
    <property type="evidence" value="ECO:0007669"/>
    <property type="project" value="UniProtKB-EC"/>
</dbReference>
<dbReference type="FunFam" id="3.60.110.10:FF:000004">
    <property type="entry name" value="Carbon-nitrogen hydrolase"/>
    <property type="match status" value="1"/>
</dbReference>
<dbReference type="Gene3D" id="3.60.110.10">
    <property type="entry name" value="Carbon-nitrogen hydrolase"/>
    <property type="match status" value="1"/>
</dbReference>
<sequence length="271" mass="30156">MSATPSHPGHPIPGDHLQVLLVQATLGWKQPAENRAHLEDLLEQAQSPFDLAVFPETFTTGFLGDPDVPNEGMDGPTLEWMRELAVRHQGSLAGSAVIVEDGKRFNRFLLVTPAGDVHTYDKRHLFSYGGENKRYAPGSQRVTVPLGPWRTSLQVCYDLRFPAWCRHRGDFDLQIFVANWPASRVEHWQALLRARAIENQAWVIGLNRAGEDGNGIAYPGCSLIFDPLGETVCELGAEEETRLVSLDRSQVEAVRGKFPFQADADPFTLQT</sequence>
<proteinExistence type="inferred from homology"/>
<evidence type="ECO:0000313" key="8">
    <source>
        <dbReference type="Proteomes" id="UP001359886"/>
    </source>
</evidence>
<dbReference type="EMBL" id="JAZHOG010000007">
    <property type="protein sequence ID" value="MEJ8568176.1"/>
    <property type="molecule type" value="Genomic_DNA"/>
</dbReference>
<keyword evidence="8" id="KW-1185">Reference proteome</keyword>
<gene>
    <name evidence="7" type="ORF">V3330_11110</name>
</gene>
<dbReference type="PROSITE" id="PS50263">
    <property type="entry name" value="CN_HYDROLASE"/>
    <property type="match status" value="1"/>
</dbReference>
<comment type="similarity">
    <text evidence="1">Belongs to the carbon-nitrogen hydrolase superfamily. NIT1/NIT2 family.</text>
</comment>
<evidence type="ECO:0000313" key="7">
    <source>
        <dbReference type="EMBL" id="MEJ8568176.1"/>
    </source>
</evidence>
<evidence type="ECO:0000259" key="6">
    <source>
        <dbReference type="PROSITE" id="PS50263"/>
    </source>
</evidence>
<evidence type="ECO:0000256" key="5">
    <source>
        <dbReference type="ARBA" id="ARBA00072139"/>
    </source>
</evidence>
<dbReference type="PANTHER" id="PTHR47799">
    <property type="entry name" value="OMEGA-AMIDASE YAFV"/>
    <property type="match status" value="1"/>
</dbReference>
<evidence type="ECO:0000256" key="3">
    <source>
        <dbReference type="ARBA" id="ARBA00039118"/>
    </source>
</evidence>
<dbReference type="SUPFAM" id="SSF56317">
    <property type="entry name" value="Carbon-nitrogen hydrolase"/>
    <property type="match status" value="1"/>
</dbReference>
<evidence type="ECO:0000256" key="4">
    <source>
        <dbReference type="ARBA" id="ARBA00052904"/>
    </source>
</evidence>
<dbReference type="GO" id="GO:0106008">
    <property type="term" value="F:2-oxoglutaramate amidase activity"/>
    <property type="evidence" value="ECO:0007669"/>
    <property type="project" value="TreeGrafter"/>
</dbReference>
<organism evidence="7 8">
    <name type="scientific">Elongatibacter sediminis</name>
    <dbReference type="NCBI Taxonomy" id="3119006"/>
    <lineage>
        <taxon>Bacteria</taxon>
        <taxon>Pseudomonadati</taxon>
        <taxon>Pseudomonadota</taxon>
        <taxon>Gammaproteobacteria</taxon>
        <taxon>Chromatiales</taxon>
        <taxon>Wenzhouxiangellaceae</taxon>
        <taxon>Elongatibacter</taxon>
    </lineage>
</organism>
<comment type="caution">
    <text evidence="7">The sequence shown here is derived from an EMBL/GenBank/DDBJ whole genome shotgun (WGS) entry which is preliminary data.</text>
</comment>
<dbReference type="Pfam" id="PF00795">
    <property type="entry name" value="CN_hydrolase"/>
    <property type="match status" value="1"/>
</dbReference>
<name>A0AAW9RKN2_9GAMM</name>
<evidence type="ECO:0000256" key="1">
    <source>
        <dbReference type="ARBA" id="ARBA00010613"/>
    </source>
</evidence>